<dbReference type="SUPFAM" id="SSF46785">
    <property type="entry name" value="Winged helix' DNA-binding domain"/>
    <property type="match status" value="1"/>
</dbReference>
<evidence type="ECO:0000313" key="6">
    <source>
        <dbReference type="Proteomes" id="UP000051006"/>
    </source>
</evidence>
<evidence type="ECO:0000256" key="2">
    <source>
        <dbReference type="ARBA" id="ARBA00023125"/>
    </source>
</evidence>
<dbReference type="InterPro" id="IPR036388">
    <property type="entry name" value="WH-like_DNA-bd_sf"/>
</dbReference>
<accession>A0A0R2LBS6</accession>
<keyword evidence="3" id="KW-0804">Transcription</keyword>
<evidence type="ECO:0000256" key="3">
    <source>
        <dbReference type="ARBA" id="ARBA00023163"/>
    </source>
</evidence>
<proteinExistence type="predicted"/>
<dbReference type="STRING" id="993692.IV57_GL000707"/>
<feature type="domain" description="HTH hxlR-type" evidence="4">
    <location>
        <begin position="16"/>
        <end position="116"/>
    </location>
</feature>
<reference evidence="5 6" key="1">
    <citation type="journal article" date="2015" name="Genome Announc.">
        <title>Expanding the biotechnology potential of lactobacilli through comparative genomics of 213 strains and associated genera.</title>
        <authorList>
            <person name="Sun Z."/>
            <person name="Harris H.M."/>
            <person name="McCann A."/>
            <person name="Guo C."/>
            <person name="Argimon S."/>
            <person name="Zhang W."/>
            <person name="Yang X."/>
            <person name="Jeffery I.B."/>
            <person name="Cooney J.C."/>
            <person name="Kagawa T.F."/>
            <person name="Liu W."/>
            <person name="Song Y."/>
            <person name="Salvetti E."/>
            <person name="Wrobel A."/>
            <person name="Rasinkangas P."/>
            <person name="Parkhill J."/>
            <person name="Rea M.C."/>
            <person name="O'Sullivan O."/>
            <person name="Ritari J."/>
            <person name="Douillard F.P."/>
            <person name="Paul Ross R."/>
            <person name="Yang R."/>
            <person name="Briner A.E."/>
            <person name="Felis G.E."/>
            <person name="de Vos W.M."/>
            <person name="Barrangou R."/>
            <person name="Klaenhammer T.R."/>
            <person name="Caufield P.W."/>
            <person name="Cui Y."/>
            <person name="Zhang H."/>
            <person name="O'Toole P.W."/>
        </authorList>
    </citation>
    <scope>NUCLEOTIDE SEQUENCE [LARGE SCALE GENOMIC DNA]</scope>
    <source>
        <strain evidence="5 6">DSM 24716</strain>
    </source>
</reference>
<dbReference type="InterPro" id="IPR002577">
    <property type="entry name" value="HTH_HxlR"/>
</dbReference>
<dbReference type="OrthoDB" id="9791143at2"/>
<dbReference type="InterPro" id="IPR036390">
    <property type="entry name" value="WH_DNA-bd_sf"/>
</dbReference>
<evidence type="ECO:0000259" key="4">
    <source>
        <dbReference type="PROSITE" id="PS51118"/>
    </source>
</evidence>
<gene>
    <name evidence="5" type="ORF">IV57_GL000707</name>
</gene>
<keyword evidence="2" id="KW-0238">DNA-binding</keyword>
<keyword evidence="6" id="KW-1185">Reference proteome</keyword>
<protein>
    <recommendedName>
        <fullName evidence="4">HTH hxlR-type domain-containing protein</fullName>
    </recommendedName>
</protein>
<dbReference type="PANTHER" id="PTHR33204">
    <property type="entry name" value="TRANSCRIPTIONAL REGULATOR, MARR FAMILY"/>
    <property type="match status" value="1"/>
</dbReference>
<dbReference type="PROSITE" id="PS51118">
    <property type="entry name" value="HTH_HXLR"/>
    <property type="match status" value="1"/>
</dbReference>
<sequence>MIKSDLLNEVFNKNLSETGFGYTLDKIGGKYKISILYVLSLKKGPMRYNELKRALDSIPSKSLTNALNGLTIDGLIARHQFPEIPPRVEYDLTAEGETLIPVLDAMCDWGEAHKNK</sequence>
<dbReference type="PANTHER" id="PTHR33204:SF29">
    <property type="entry name" value="TRANSCRIPTIONAL REGULATOR"/>
    <property type="match status" value="1"/>
</dbReference>
<dbReference type="Gene3D" id="1.10.10.10">
    <property type="entry name" value="Winged helix-like DNA-binding domain superfamily/Winged helix DNA-binding domain"/>
    <property type="match status" value="1"/>
</dbReference>
<dbReference type="EMBL" id="JQCF01000015">
    <property type="protein sequence ID" value="KRN98897.1"/>
    <property type="molecule type" value="Genomic_DNA"/>
</dbReference>
<dbReference type="AlphaFoldDB" id="A0A0R2LBS6"/>
<keyword evidence="1" id="KW-0805">Transcription regulation</keyword>
<comment type="caution">
    <text evidence="5">The sequence shown here is derived from an EMBL/GenBank/DDBJ whole genome shotgun (WGS) entry which is preliminary data.</text>
</comment>
<name>A0A0R2LBS6_9LACO</name>
<organism evidence="5 6">
    <name type="scientific">Companilactobacillus kimchiensis</name>
    <dbReference type="NCBI Taxonomy" id="993692"/>
    <lineage>
        <taxon>Bacteria</taxon>
        <taxon>Bacillati</taxon>
        <taxon>Bacillota</taxon>
        <taxon>Bacilli</taxon>
        <taxon>Lactobacillales</taxon>
        <taxon>Lactobacillaceae</taxon>
        <taxon>Companilactobacillus</taxon>
    </lineage>
</organism>
<evidence type="ECO:0000256" key="1">
    <source>
        <dbReference type="ARBA" id="ARBA00023015"/>
    </source>
</evidence>
<dbReference type="PATRIC" id="fig|993692.3.peg.714"/>
<dbReference type="Proteomes" id="UP000051006">
    <property type="component" value="Unassembled WGS sequence"/>
</dbReference>
<dbReference type="Pfam" id="PF01638">
    <property type="entry name" value="HxlR"/>
    <property type="match status" value="1"/>
</dbReference>
<evidence type="ECO:0000313" key="5">
    <source>
        <dbReference type="EMBL" id="KRN98897.1"/>
    </source>
</evidence>
<dbReference type="RefSeq" id="WP_057881055.1">
    <property type="nucleotide sequence ID" value="NZ_JQCF01000015.1"/>
</dbReference>
<dbReference type="GO" id="GO:0003677">
    <property type="term" value="F:DNA binding"/>
    <property type="evidence" value="ECO:0007669"/>
    <property type="project" value="UniProtKB-KW"/>
</dbReference>